<accession>A0A0F9MDW4</accession>
<name>A0A0F9MDW4_9ZZZZ</name>
<proteinExistence type="predicted"/>
<organism evidence="1">
    <name type="scientific">marine sediment metagenome</name>
    <dbReference type="NCBI Taxonomy" id="412755"/>
    <lineage>
        <taxon>unclassified sequences</taxon>
        <taxon>metagenomes</taxon>
        <taxon>ecological metagenomes</taxon>
    </lineage>
</organism>
<sequence>MCEREFLSRMIQKSITEHSRVKVLHRPIGYGYKLAGDILFTLLEPVEGKSEGTVVVLERQRAPGTAMKNAPTGAIDAAMVEVMDVGAKSAEAVAKEFIGRRIFILEKVGNKLREKDILLGLLDFEKSDSGGWTVKHLIEKQTSVQTVILSKERFSTVSEAREWIREHDFKDDKVDEKPETFRFRQFPPEQCKSDTSRTIEITRGVVAVICVPEGQETPEGANFSEPLKGERTKSEAIKSKIPNQFRYWEATNLDQANIVFGALLEAISDGTINLSKEKS</sequence>
<comment type="caution">
    <text evidence="1">The sequence shown here is derived from an EMBL/GenBank/DDBJ whole genome shotgun (WGS) entry which is preliminary data.</text>
</comment>
<protein>
    <submittedName>
        <fullName evidence="1">Uncharacterized protein</fullName>
    </submittedName>
</protein>
<evidence type="ECO:0000313" key="1">
    <source>
        <dbReference type="EMBL" id="KKM97536.1"/>
    </source>
</evidence>
<dbReference type="AlphaFoldDB" id="A0A0F9MDW4"/>
<dbReference type="EMBL" id="LAZR01005737">
    <property type="protein sequence ID" value="KKM97536.1"/>
    <property type="molecule type" value="Genomic_DNA"/>
</dbReference>
<gene>
    <name evidence="1" type="ORF">LCGC14_1167090</name>
</gene>
<reference evidence="1" key="1">
    <citation type="journal article" date="2015" name="Nature">
        <title>Complex archaea that bridge the gap between prokaryotes and eukaryotes.</title>
        <authorList>
            <person name="Spang A."/>
            <person name="Saw J.H."/>
            <person name="Jorgensen S.L."/>
            <person name="Zaremba-Niedzwiedzka K."/>
            <person name="Martijn J."/>
            <person name="Lind A.E."/>
            <person name="van Eijk R."/>
            <person name="Schleper C."/>
            <person name="Guy L."/>
            <person name="Ettema T.J."/>
        </authorList>
    </citation>
    <scope>NUCLEOTIDE SEQUENCE</scope>
</reference>